<evidence type="ECO:0000313" key="1">
    <source>
        <dbReference type="EMBL" id="MDQ0272791.1"/>
    </source>
</evidence>
<reference evidence="1 2" key="1">
    <citation type="submission" date="2023-07" db="EMBL/GenBank/DDBJ databases">
        <title>Genomic Encyclopedia of Type Strains, Phase IV (KMG-IV): sequencing the most valuable type-strain genomes for metagenomic binning, comparative biology and taxonomic classification.</title>
        <authorList>
            <person name="Goeker M."/>
        </authorList>
    </citation>
    <scope>NUCLEOTIDE SEQUENCE [LARGE SCALE GENOMIC DNA]</scope>
    <source>
        <strain evidence="1 2">DSM 23494</strain>
    </source>
</reference>
<accession>A0ABU0AND0</accession>
<dbReference type="EMBL" id="JAUSUB010000028">
    <property type="protein sequence ID" value="MDQ0272791.1"/>
    <property type="molecule type" value="Genomic_DNA"/>
</dbReference>
<proteinExistence type="predicted"/>
<name>A0ABU0AND0_9BACI</name>
<protein>
    <submittedName>
        <fullName evidence="1">Uncharacterized protein</fullName>
    </submittedName>
</protein>
<comment type="caution">
    <text evidence="1">The sequence shown here is derived from an EMBL/GenBank/DDBJ whole genome shotgun (WGS) entry which is preliminary data.</text>
</comment>
<keyword evidence="2" id="KW-1185">Reference proteome</keyword>
<gene>
    <name evidence="1" type="ORF">J2S17_004684</name>
</gene>
<organism evidence="1 2">
    <name type="scientific">Cytobacillus purgationiresistens</name>
    <dbReference type="NCBI Taxonomy" id="863449"/>
    <lineage>
        <taxon>Bacteria</taxon>
        <taxon>Bacillati</taxon>
        <taxon>Bacillota</taxon>
        <taxon>Bacilli</taxon>
        <taxon>Bacillales</taxon>
        <taxon>Bacillaceae</taxon>
        <taxon>Cytobacillus</taxon>
    </lineage>
</organism>
<dbReference type="Proteomes" id="UP001238088">
    <property type="component" value="Unassembled WGS sequence"/>
</dbReference>
<sequence>MTGGKLRLNDEESVDLQYFPIDQLPDAMINLHPCWLEDALSEGEKAFIR</sequence>
<evidence type="ECO:0000313" key="2">
    <source>
        <dbReference type="Proteomes" id="UP001238088"/>
    </source>
</evidence>